<dbReference type="Pfam" id="PF06831">
    <property type="entry name" value="H2TH"/>
    <property type="match status" value="1"/>
</dbReference>
<dbReference type="RefSeq" id="WP_020886065.1">
    <property type="nucleotide sequence ID" value="NZ_ATHI01000004.1"/>
</dbReference>
<proteinExistence type="inferred from homology"/>
<comment type="similarity">
    <text evidence="3">Belongs to the FPG family.</text>
</comment>
<evidence type="ECO:0000256" key="16">
    <source>
        <dbReference type="ARBA" id="ARBA00023268"/>
    </source>
</evidence>
<evidence type="ECO:0000256" key="4">
    <source>
        <dbReference type="ARBA" id="ARBA00011245"/>
    </source>
</evidence>
<dbReference type="PROSITE" id="PS01242">
    <property type="entry name" value="ZF_FPG_1"/>
    <property type="match status" value="1"/>
</dbReference>
<keyword evidence="24" id="KW-1185">Reference proteome</keyword>
<dbReference type="PATRIC" id="fig|1121439.3.peg.567"/>
<dbReference type="PROSITE" id="PS51066">
    <property type="entry name" value="ZF_FPG_2"/>
    <property type="match status" value="1"/>
</dbReference>
<evidence type="ECO:0000256" key="12">
    <source>
        <dbReference type="ARBA" id="ARBA00022833"/>
    </source>
</evidence>
<dbReference type="EC" id="4.2.99.18" evidence="6"/>
<evidence type="ECO:0000313" key="24">
    <source>
        <dbReference type="Proteomes" id="UP000014975"/>
    </source>
</evidence>
<dbReference type="InterPro" id="IPR010979">
    <property type="entry name" value="Ribosomal_uS13-like_H2TH"/>
</dbReference>
<dbReference type="Gene3D" id="1.10.8.50">
    <property type="match status" value="1"/>
</dbReference>
<comment type="cofactor">
    <cofactor evidence="2">
        <name>Zn(2+)</name>
        <dbReference type="ChEBI" id="CHEBI:29105"/>
    </cofactor>
</comment>
<comment type="subunit">
    <text evidence="4">Monomer.</text>
</comment>
<dbReference type="PROSITE" id="PS51068">
    <property type="entry name" value="FPG_CAT"/>
    <property type="match status" value="1"/>
</dbReference>
<evidence type="ECO:0000256" key="17">
    <source>
        <dbReference type="ARBA" id="ARBA00023295"/>
    </source>
</evidence>
<dbReference type="GO" id="GO:0006284">
    <property type="term" value="P:base-excision repair"/>
    <property type="evidence" value="ECO:0007669"/>
    <property type="project" value="InterPro"/>
</dbReference>
<feature type="domain" description="Formamidopyrimidine-DNA glycosylase catalytic" evidence="22">
    <location>
        <begin position="2"/>
        <end position="128"/>
    </location>
</feature>
<dbReference type="NCBIfam" id="TIGR00577">
    <property type="entry name" value="fpg"/>
    <property type="match status" value="1"/>
</dbReference>
<accession>S7UT36</accession>
<dbReference type="eggNOG" id="COG0266">
    <property type="taxonomic scope" value="Bacteria"/>
</dbReference>
<keyword evidence="10 20" id="KW-0863">Zinc-finger</keyword>
<dbReference type="SMART" id="SM01232">
    <property type="entry name" value="H2TH"/>
    <property type="match status" value="1"/>
</dbReference>
<evidence type="ECO:0000256" key="13">
    <source>
        <dbReference type="ARBA" id="ARBA00023125"/>
    </source>
</evidence>
<dbReference type="Proteomes" id="UP000014975">
    <property type="component" value="Unassembled WGS sequence"/>
</dbReference>
<dbReference type="GO" id="GO:0008270">
    <property type="term" value="F:zinc ion binding"/>
    <property type="evidence" value="ECO:0007669"/>
    <property type="project" value="UniProtKB-KW"/>
</dbReference>
<dbReference type="PANTHER" id="PTHR22993">
    <property type="entry name" value="FORMAMIDOPYRIMIDINE-DNA GLYCOSYLASE"/>
    <property type="match status" value="1"/>
</dbReference>
<keyword evidence="16" id="KW-0511">Multifunctional enzyme</keyword>
<comment type="catalytic activity">
    <reaction evidence="19">
        <text>2'-deoxyribonucleotide-(2'-deoxyribose 5'-phosphate)-2'-deoxyribonucleotide-DNA = a 3'-end 2'-deoxyribonucleotide-(2,3-dehydro-2,3-deoxyribose 5'-phosphate)-DNA + a 5'-end 5'-phospho-2'-deoxyribonucleoside-DNA + H(+)</text>
        <dbReference type="Rhea" id="RHEA:66592"/>
        <dbReference type="Rhea" id="RHEA-COMP:13180"/>
        <dbReference type="Rhea" id="RHEA-COMP:16897"/>
        <dbReference type="Rhea" id="RHEA-COMP:17067"/>
        <dbReference type="ChEBI" id="CHEBI:15378"/>
        <dbReference type="ChEBI" id="CHEBI:136412"/>
        <dbReference type="ChEBI" id="CHEBI:157695"/>
        <dbReference type="ChEBI" id="CHEBI:167181"/>
        <dbReference type="EC" id="4.2.99.18"/>
    </reaction>
</comment>
<comment type="caution">
    <text evidence="23">The sequence shown here is derived from an EMBL/GenBank/DDBJ whole genome shotgun (WGS) entry which is preliminary data.</text>
</comment>
<reference evidence="23 24" key="1">
    <citation type="journal article" date="2013" name="Genome Announc.">
        <title>Draft genome sequences for three mercury-methylating, sulfate-reducing bacteria.</title>
        <authorList>
            <person name="Brown S.D."/>
            <person name="Hurt R.A.Jr."/>
            <person name="Gilmour C.C."/>
            <person name="Elias D.A."/>
        </authorList>
    </citation>
    <scope>NUCLEOTIDE SEQUENCE [LARGE SCALE GENOMIC DNA]</scope>
    <source>
        <strain evidence="23 24">DSM 16529</strain>
    </source>
</reference>
<dbReference type="InterPro" id="IPR020629">
    <property type="entry name" value="FPG_Glyclase"/>
</dbReference>
<evidence type="ECO:0000256" key="10">
    <source>
        <dbReference type="ARBA" id="ARBA00022771"/>
    </source>
</evidence>
<dbReference type="InterPro" id="IPR035937">
    <property type="entry name" value="FPG_N"/>
</dbReference>
<dbReference type="SUPFAM" id="SSF46946">
    <property type="entry name" value="S13-like H2TH domain"/>
    <property type="match status" value="1"/>
</dbReference>
<dbReference type="InterPro" id="IPR015886">
    <property type="entry name" value="H2TH_FPG"/>
</dbReference>
<evidence type="ECO:0000256" key="8">
    <source>
        <dbReference type="ARBA" id="ARBA00022723"/>
    </source>
</evidence>
<keyword evidence="12" id="KW-0862">Zinc</keyword>
<dbReference type="SUPFAM" id="SSF81624">
    <property type="entry name" value="N-terminal domain of MutM-like DNA repair proteins"/>
    <property type="match status" value="1"/>
</dbReference>
<evidence type="ECO:0000256" key="9">
    <source>
        <dbReference type="ARBA" id="ARBA00022763"/>
    </source>
</evidence>
<evidence type="ECO:0000256" key="1">
    <source>
        <dbReference type="ARBA" id="ARBA00001668"/>
    </source>
</evidence>
<dbReference type="GO" id="GO:0003684">
    <property type="term" value="F:damaged DNA binding"/>
    <property type="evidence" value="ECO:0007669"/>
    <property type="project" value="InterPro"/>
</dbReference>
<dbReference type="InterPro" id="IPR010663">
    <property type="entry name" value="Znf_FPG/IleRS"/>
</dbReference>
<evidence type="ECO:0000256" key="20">
    <source>
        <dbReference type="PROSITE-ProRule" id="PRU00391"/>
    </source>
</evidence>
<dbReference type="NCBIfam" id="NF002211">
    <property type="entry name" value="PRK01103.1"/>
    <property type="match status" value="1"/>
</dbReference>
<name>S7UT36_9BACT</name>
<evidence type="ECO:0000259" key="21">
    <source>
        <dbReference type="PROSITE" id="PS51066"/>
    </source>
</evidence>
<keyword evidence="8" id="KW-0479">Metal-binding</keyword>
<dbReference type="Gene3D" id="3.20.190.10">
    <property type="entry name" value="MutM-like, N-terminal"/>
    <property type="match status" value="1"/>
</dbReference>
<dbReference type="SMART" id="SM00898">
    <property type="entry name" value="Fapy_DNA_glyco"/>
    <property type="match status" value="1"/>
</dbReference>
<dbReference type="GO" id="GO:0034039">
    <property type="term" value="F:8-oxo-7,8-dihydroguanine DNA N-glycosylase activity"/>
    <property type="evidence" value="ECO:0007669"/>
    <property type="project" value="TreeGrafter"/>
</dbReference>
<evidence type="ECO:0000256" key="11">
    <source>
        <dbReference type="ARBA" id="ARBA00022801"/>
    </source>
</evidence>
<dbReference type="STRING" id="1121439.dsat_2179"/>
<dbReference type="AlphaFoldDB" id="S7UT36"/>
<dbReference type="PANTHER" id="PTHR22993:SF9">
    <property type="entry name" value="FORMAMIDOPYRIMIDINE-DNA GLYCOSYLASE"/>
    <property type="match status" value="1"/>
</dbReference>
<evidence type="ECO:0000256" key="7">
    <source>
        <dbReference type="ARBA" id="ARBA00016240"/>
    </source>
</evidence>
<keyword evidence="9" id="KW-0227">DNA damage</keyword>
<comment type="catalytic activity">
    <reaction evidence="1">
        <text>Hydrolysis of DNA containing ring-opened 7-methylguanine residues, releasing 2,6-diamino-4-hydroxy-5-(N-methyl)formamidopyrimidine.</text>
        <dbReference type="EC" id="3.2.2.23"/>
    </reaction>
</comment>
<organism evidence="23 24">
    <name type="scientific">Alkalidesulfovibrio alkalitolerans DSM 16529</name>
    <dbReference type="NCBI Taxonomy" id="1121439"/>
    <lineage>
        <taxon>Bacteria</taxon>
        <taxon>Pseudomonadati</taxon>
        <taxon>Thermodesulfobacteriota</taxon>
        <taxon>Desulfovibrionia</taxon>
        <taxon>Desulfovibrionales</taxon>
        <taxon>Desulfovibrionaceae</taxon>
        <taxon>Alkalidesulfovibrio</taxon>
    </lineage>
</organism>
<dbReference type="OrthoDB" id="9800855at2"/>
<sequence length="285" mass="31051">MPELPEVETIARGLAPEIVGQAVRDVSVRYAGAVGGDAETFSRRVTGKTIAAVRRRGKMLLLDLLEAEGAARPAGQNPLPFMHVAVHLKMTGRLWTPPEGHDPDCHTHVIMRLSNGRELHFRDVRKFGWCRALTPGELDAMPFYAGLGPEPLELAEADFMARFSGRRGRIKGLLLDQRVLAGVGNIYADESLFRARIRPDASAAGLGEKRLRRLFATLCEVLLLGIAQNGASISDYRDARGDAGAFQNSFLVYGRAGKPCTVCGATLKSTTVAGRTTVWCPRCQR</sequence>
<evidence type="ECO:0000256" key="19">
    <source>
        <dbReference type="ARBA" id="ARBA00044632"/>
    </source>
</evidence>
<evidence type="ECO:0000256" key="18">
    <source>
        <dbReference type="ARBA" id="ARBA00030638"/>
    </source>
</evidence>
<evidence type="ECO:0000256" key="3">
    <source>
        <dbReference type="ARBA" id="ARBA00009409"/>
    </source>
</evidence>
<evidence type="ECO:0000259" key="22">
    <source>
        <dbReference type="PROSITE" id="PS51068"/>
    </source>
</evidence>
<keyword evidence="14" id="KW-0234">DNA repair</keyword>
<dbReference type="InterPro" id="IPR012319">
    <property type="entry name" value="FPG_cat"/>
</dbReference>
<gene>
    <name evidence="23" type="ORF">dsat_2179</name>
</gene>
<protein>
    <recommendedName>
        <fullName evidence="7">Formamidopyrimidine-DNA glycosylase</fullName>
        <ecNumber evidence="5">3.2.2.23</ecNumber>
        <ecNumber evidence="6">4.2.99.18</ecNumber>
    </recommendedName>
    <alternativeName>
        <fullName evidence="18">DNA-(apurinic or apyrimidinic site) lyase MutM</fullName>
    </alternativeName>
</protein>
<feature type="domain" description="FPG-type" evidence="21">
    <location>
        <begin position="251"/>
        <end position="285"/>
    </location>
</feature>
<evidence type="ECO:0000256" key="6">
    <source>
        <dbReference type="ARBA" id="ARBA00012720"/>
    </source>
</evidence>
<dbReference type="GO" id="GO:0140078">
    <property type="term" value="F:class I DNA-(apurinic or apyrimidinic site) endonuclease activity"/>
    <property type="evidence" value="ECO:0007669"/>
    <property type="project" value="UniProtKB-EC"/>
</dbReference>
<evidence type="ECO:0000256" key="5">
    <source>
        <dbReference type="ARBA" id="ARBA00012024"/>
    </source>
</evidence>
<keyword evidence="13" id="KW-0238">DNA-binding</keyword>
<dbReference type="CDD" id="cd08966">
    <property type="entry name" value="EcFpg-like_N"/>
    <property type="match status" value="1"/>
</dbReference>
<keyword evidence="11" id="KW-0378">Hydrolase</keyword>
<evidence type="ECO:0000256" key="14">
    <source>
        <dbReference type="ARBA" id="ARBA00023204"/>
    </source>
</evidence>
<keyword evidence="15" id="KW-0456">Lyase</keyword>
<dbReference type="Pfam" id="PF06827">
    <property type="entry name" value="zf-FPG_IleRS"/>
    <property type="match status" value="1"/>
</dbReference>
<dbReference type="InterPro" id="IPR015887">
    <property type="entry name" value="DNA_glyclase_Znf_dom_DNA_BS"/>
</dbReference>
<keyword evidence="17" id="KW-0326">Glycosidase</keyword>
<dbReference type="InterPro" id="IPR000214">
    <property type="entry name" value="Znf_DNA_glyclase/AP_lyase"/>
</dbReference>
<dbReference type="Pfam" id="PF01149">
    <property type="entry name" value="Fapy_DNA_glyco"/>
    <property type="match status" value="1"/>
</dbReference>
<dbReference type="EMBL" id="ATHI01000004">
    <property type="protein sequence ID" value="EPR35478.1"/>
    <property type="molecule type" value="Genomic_DNA"/>
</dbReference>
<dbReference type="FunFam" id="1.10.8.50:FF:000003">
    <property type="entry name" value="Formamidopyrimidine-DNA glycosylase"/>
    <property type="match status" value="1"/>
</dbReference>
<evidence type="ECO:0000313" key="23">
    <source>
        <dbReference type="EMBL" id="EPR35478.1"/>
    </source>
</evidence>
<dbReference type="SUPFAM" id="SSF57716">
    <property type="entry name" value="Glucocorticoid receptor-like (DNA-binding domain)"/>
    <property type="match status" value="1"/>
</dbReference>
<evidence type="ECO:0000256" key="15">
    <source>
        <dbReference type="ARBA" id="ARBA00023239"/>
    </source>
</evidence>
<dbReference type="EC" id="3.2.2.23" evidence="5"/>
<evidence type="ECO:0000256" key="2">
    <source>
        <dbReference type="ARBA" id="ARBA00001947"/>
    </source>
</evidence>